<gene>
    <name evidence="3" type="ORF">CGOC_LOCUS7998</name>
</gene>
<evidence type="ECO:0000256" key="1">
    <source>
        <dbReference type="SAM" id="Phobius"/>
    </source>
</evidence>
<feature type="domain" description="7TM GPCR serpentine receptor class x (Srx)" evidence="2">
    <location>
        <begin position="3"/>
        <end position="98"/>
    </location>
</feature>
<reference evidence="3 4" key="1">
    <citation type="submission" date="2018-11" db="EMBL/GenBank/DDBJ databases">
        <authorList>
            <consortium name="Pathogen Informatics"/>
        </authorList>
    </citation>
    <scope>NUCLEOTIDE SEQUENCE [LARGE SCALE GENOMIC DNA]</scope>
</reference>
<protein>
    <recommendedName>
        <fullName evidence="2">7TM GPCR serpentine receptor class x (Srx) domain-containing protein</fullName>
    </recommendedName>
</protein>
<evidence type="ECO:0000259" key="2">
    <source>
        <dbReference type="Pfam" id="PF10328"/>
    </source>
</evidence>
<dbReference type="EMBL" id="UYRV01028632">
    <property type="protein sequence ID" value="VDK82582.1"/>
    <property type="molecule type" value="Genomic_DNA"/>
</dbReference>
<dbReference type="InterPro" id="IPR019430">
    <property type="entry name" value="7TM_GPCR_serpentine_rcpt_Srx"/>
</dbReference>
<feature type="transmembrane region" description="Helical" evidence="1">
    <location>
        <begin position="44"/>
        <end position="67"/>
    </location>
</feature>
<dbReference type="Proteomes" id="UP000271889">
    <property type="component" value="Unassembled WGS sequence"/>
</dbReference>
<keyword evidence="4" id="KW-1185">Reference proteome</keyword>
<sequence length="117" mass="13319">MCALIVLINTITFYYLRSQMKVLQKTGGRRVAQRISQMKKNTHFYIQGCISAAVVIIATILFRIVPLFNFKKFGLAIITGVNWELIAISNGLILLLFNKSLRNVKRNEHVVISVTNH</sequence>
<evidence type="ECO:0000313" key="3">
    <source>
        <dbReference type="EMBL" id="VDK82582.1"/>
    </source>
</evidence>
<accession>A0A3P6T3R7</accession>
<keyword evidence="1" id="KW-0472">Membrane</keyword>
<feature type="transmembrane region" description="Helical" evidence="1">
    <location>
        <begin position="73"/>
        <end position="97"/>
    </location>
</feature>
<dbReference type="Pfam" id="PF10328">
    <property type="entry name" value="7TM_GPCR_Srx"/>
    <property type="match status" value="1"/>
</dbReference>
<dbReference type="OrthoDB" id="5825164at2759"/>
<organism evidence="3 4">
    <name type="scientific">Cylicostephanus goldi</name>
    <name type="common">Nematode worm</name>
    <dbReference type="NCBI Taxonomy" id="71465"/>
    <lineage>
        <taxon>Eukaryota</taxon>
        <taxon>Metazoa</taxon>
        <taxon>Ecdysozoa</taxon>
        <taxon>Nematoda</taxon>
        <taxon>Chromadorea</taxon>
        <taxon>Rhabditida</taxon>
        <taxon>Rhabditina</taxon>
        <taxon>Rhabditomorpha</taxon>
        <taxon>Strongyloidea</taxon>
        <taxon>Strongylidae</taxon>
        <taxon>Cylicostephanus</taxon>
    </lineage>
</organism>
<keyword evidence="1" id="KW-1133">Transmembrane helix</keyword>
<name>A0A3P6T3R7_CYLGO</name>
<dbReference type="AlphaFoldDB" id="A0A3P6T3R7"/>
<proteinExistence type="predicted"/>
<evidence type="ECO:0000313" key="4">
    <source>
        <dbReference type="Proteomes" id="UP000271889"/>
    </source>
</evidence>
<keyword evidence="1" id="KW-0812">Transmembrane</keyword>